<dbReference type="Proteomes" id="UP000230859">
    <property type="component" value="Unassembled WGS sequence"/>
</dbReference>
<dbReference type="InterPro" id="IPR045739">
    <property type="entry name" value="ACT_dom_pair"/>
</dbReference>
<gene>
    <name evidence="2" type="ORF">COV74_10875</name>
</gene>
<evidence type="ECO:0000313" key="3">
    <source>
        <dbReference type="Proteomes" id="UP000230859"/>
    </source>
</evidence>
<dbReference type="CDD" id="cd02116">
    <property type="entry name" value="ACT"/>
    <property type="match status" value="1"/>
</dbReference>
<dbReference type="Gene3D" id="3.30.2130.10">
    <property type="entry name" value="VC0802-like"/>
    <property type="match status" value="1"/>
</dbReference>
<dbReference type="Pfam" id="PF19571">
    <property type="entry name" value="ACT_8"/>
    <property type="match status" value="1"/>
</dbReference>
<protein>
    <recommendedName>
        <fullName evidence="1">ACT domain-containing protein</fullName>
    </recommendedName>
</protein>
<feature type="domain" description="ACT" evidence="1">
    <location>
        <begin position="15"/>
        <end position="131"/>
    </location>
</feature>
<accession>A0A2H0LKZ8</accession>
<dbReference type="SUPFAM" id="SSF55021">
    <property type="entry name" value="ACT-like"/>
    <property type="match status" value="2"/>
</dbReference>
<comment type="caution">
    <text evidence="2">The sequence shown here is derived from an EMBL/GenBank/DDBJ whole genome shotgun (WGS) entry which is preliminary data.</text>
</comment>
<proteinExistence type="predicted"/>
<organism evidence="2 3">
    <name type="scientific">Candidatus Abzuiibacterium crystallinum</name>
    <dbReference type="NCBI Taxonomy" id="1974748"/>
    <lineage>
        <taxon>Bacteria</taxon>
        <taxon>Pseudomonadati</taxon>
        <taxon>Candidatus Omnitrophota</taxon>
        <taxon>Candidatus Abzuiibacterium</taxon>
    </lineage>
</organism>
<dbReference type="EMBL" id="PCVY01000076">
    <property type="protein sequence ID" value="PIQ85092.1"/>
    <property type="molecule type" value="Genomic_DNA"/>
</dbReference>
<reference evidence="2 3" key="1">
    <citation type="submission" date="2017-09" db="EMBL/GenBank/DDBJ databases">
        <title>Depth-based differentiation of microbial function through sediment-hosted aquifers and enrichment of novel symbionts in the deep terrestrial subsurface.</title>
        <authorList>
            <person name="Probst A.J."/>
            <person name="Ladd B."/>
            <person name="Jarett J.K."/>
            <person name="Geller-Mcgrath D.E."/>
            <person name="Sieber C.M."/>
            <person name="Emerson J.B."/>
            <person name="Anantharaman K."/>
            <person name="Thomas B.C."/>
            <person name="Malmstrom R."/>
            <person name="Stieglmeier M."/>
            <person name="Klingl A."/>
            <person name="Woyke T."/>
            <person name="Ryan C.M."/>
            <person name="Banfield J.F."/>
        </authorList>
    </citation>
    <scope>NUCLEOTIDE SEQUENCE [LARGE SCALE GENOMIC DNA]</scope>
    <source>
        <strain evidence="2">CG11_big_fil_rev_8_21_14_0_20_45_26</strain>
    </source>
</reference>
<dbReference type="InterPro" id="IPR045865">
    <property type="entry name" value="ACT-like_dom_sf"/>
</dbReference>
<sequence length="138" mass="15127">MARAQVGKELHFETPNETGVLGRVTLALAEEDVYIVHLSAYTVGDKGYFQIVTRDNEKAKKAISYFVKNIVERDILIVEFENKVGTLAPVVKLLGNENIGINYVYGTSGDGFKIVGVFSTENNQKAAELINQDSGTLS</sequence>
<dbReference type="PANTHER" id="PTHR40099">
    <property type="entry name" value="ACETOLACTATE SYNTHASE, SMALL SUBUNIT"/>
    <property type="match status" value="1"/>
</dbReference>
<name>A0A2H0LKZ8_9BACT</name>
<dbReference type="AlphaFoldDB" id="A0A2H0LKZ8"/>
<dbReference type="PANTHER" id="PTHR40099:SF1">
    <property type="entry name" value="ACETOLACTATE SYNTHASE, SMALL SUBUNIT"/>
    <property type="match status" value="1"/>
</dbReference>
<evidence type="ECO:0000259" key="1">
    <source>
        <dbReference type="Pfam" id="PF19571"/>
    </source>
</evidence>
<evidence type="ECO:0000313" key="2">
    <source>
        <dbReference type="EMBL" id="PIQ85092.1"/>
    </source>
</evidence>